<evidence type="ECO:0000313" key="2">
    <source>
        <dbReference type="EMBL" id="MBW0561802.1"/>
    </source>
</evidence>
<protein>
    <submittedName>
        <fullName evidence="2">Uncharacterized protein</fullName>
    </submittedName>
</protein>
<organism evidence="2 3">
    <name type="scientific">Austropuccinia psidii MF-1</name>
    <dbReference type="NCBI Taxonomy" id="1389203"/>
    <lineage>
        <taxon>Eukaryota</taxon>
        <taxon>Fungi</taxon>
        <taxon>Dikarya</taxon>
        <taxon>Basidiomycota</taxon>
        <taxon>Pucciniomycotina</taxon>
        <taxon>Pucciniomycetes</taxon>
        <taxon>Pucciniales</taxon>
        <taxon>Sphaerophragmiaceae</taxon>
        <taxon>Austropuccinia</taxon>
    </lineage>
</organism>
<evidence type="ECO:0000256" key="1">
    <source>
        <dbReference type="SAM" id="MobiDB-lite"/>
    </source>
</evidence>
<sequence length="255" mass="29336">MSYSEKESLKQLPEALSWPKLYGIGEYDYMKLIYYIDGLFIDVPSIPDYCITAILNTASKGHASIWYTEMREIHGRRNWPWWKSQIIQKSSNGKEESLCFWKVQKEESPKEDSETDPIGAAIREQSDDYQKPREEFLVEYQEETQLDIQDIQLDAGIQQDTANKILCKHTQDAQTFLVTPTKQMAYLHGTATKMTVCIDNAQHLLISESGEHLSIVAIDYLDNHSPNWEKQVFPTKAKDFNSASGKIKFIGTNIK</sequence>
<dbReference type="EMBL" id="AVOT02071535">
    <property type="protein sequence ID" value="MBW0561802.1"/>
    <property type="molecule type" value="Genomic_DNA"/>
</dbReference>
<proteinExistence type="predicted"/>
<dbReference type="Proteomes" id="UP000765509">
    <property type="component" value="Unassembled WGS sequence"/>
</dbReference>
<evidence type="ECO:0000313" key="3">
    <source>
        <dbReference type="Proteomes" id="UP000765509"/>
    </source>
</evidence>
<gene>
    <name evidence="2" type="ORF">O181_101517</name>
</gene>
<dbReference type="AlphaFoldDB" id="A0A9Q3PIL8"/>
<accession>A0A9Q3PIL8</accession>
<feature type="region of interest" description="Disordered" evidence="1">
    <location>
        <begin position="105"/>
        <end position="125"/>
    </location>
</feature>
<reference evidence="2" key="1">
    <citation type="submission" date="2021-03" db="EMBL/GenBank/DDBJ databases">
        <title>Draft genome sequence of rust myrtle Austropuccinia psidii MF-1, a brazilian biotype.</title>
        <authorList>
            <person name="Quecine M.C."/>
            <person name="Pachon D.M.R."/>
            <person name="Bonatelli M.L."/>
            <person name="Correr F.H."/>
            <person name="Franceschini L.M."/>
            <person name="Leite T.F."/>
            <person name="Margarido G.R.A."/>
            <person name="Almeida C.A."/>
            <person name="Ferrarezi J.A."/>
            <person name="Labate C.A."/>
        </authorList>
    </citation>
    <scope>NUCLEOTIDE SEQUENCE</scope>
    <source>
        <strain evidence="2">MF-1</strain>
    </source>
</reference>
<name>A0A9Q3PIL8_9BASI</name>
<keyword evidence="3" id="KW-1185">Reference proteome</keyword>
<comment type="caution">
    <text evidence="2">The sequence shown here is derived from an EMBL/GenBank/DDBJ whole genome shotgun (WGS) entry which is preliminary data.</text>
</comment>